<dbReference type="AlphaFoldDB" id="A0AA36BWW9"/>
<keyword evidence="3" id="KW-1185">Reference proteome</keyword>
<protein>
    <submittedName>
        <fullName evidence="2">Uncharacterized protein</fullName>
    </submittedName>
</protein>
<feature type="compositionally biased region" description="Basic and acidic residues" evidence="1">
    <location>
        <begin position="1"/>
        <end position="21"/>
    </location>
</feature>
<reference evidence="2" key="1">
    <citation type="submission" date="2023-08" db="EMBL/GenBank/DDBJ databases">
        <authorList>
            <person name="Alioto T."/>
            <person name="Alioto T."/>
            <person name="Gomez Garrido J."/>
        </authorList>
    </citation>
    <scope>NUCLEOTIDE SEQUENCE</scope>
</reference>
<dbReference type="Proteomes" id="UP001162480">
    <property type="component" value="Chromosome 27"/>
</dbReference>
<evidence type="ECO:0000313" key="3">
    <source>
        <dbReference type="Proteomes" id="UP001162480"/>
    </source>
</evidence>
<sequence>MVGVKNREVGVESREKSRQEEQGNGDGAVKDEEQERYRVNPDTVVGGHAEEMNQLDNELIEIQRRLNELMDAPEEEISMNVKTGR</sequence>
<accession>A0AA36BWW9</accession>
<proteinExistence type="predicted"/>
<evidence type="ECO:0000256" key="1">
    <source>
        <dbReference type="SAM" id="MobiDB-lite"/>
    </source>
</evidence>
<dbReference type="EMBL" id="OX597840">
    <property type="protein sequence ID" value="CAI9741840.1"/>
    <property type="molecule type" value="Genomic_DNA"/>
</dbReference>
<name>A0AA36BWW9_OCTVU</name>
<feature type="compositionally biased region" description="Basic and acidic residues" evidence="1">
    <location>
        <begin position="28"/>
        <end position="38"/>
    </location>
</feature>
<organism evidence="2 3">
    <name type="scientific">Octopus vulgaris</name>
    <name type="common">Common octopus</name>
    <dbReference type="NCBI Taxonomy" id="6645"/>
    <lineage>
        <taxon>Eukaryota</taxon>
        <taxon>Metazoa</taxon>
        <taxon>Spiralia</taxon>
        <taxon>Lophotrochozoa</taxon>
        <taxon>Mollusca</taxon>
        <taxon>Cephalopoda</taxon>
        <taxon>Coleoidea</taxon>
        <taxon>Octopodiformes</taxon>
        <taxon>Octopoda</taxon>
        <taxon>Incirrata</taxon>
        <taxon>Octopodidae</taxon>
        <taxon>Octopus</taxon>
    </lineage>
</organism>
<gene>
    <name evidence="2" type="ORF">OCTVUL_1B005966</name>
</gene>
<feature type="region of interest" description="Disordered" evidence="1">
    <location>
        <begin position="1"/>
        <end position="38"/>
    </location>
</feature>
<evidence type="ECO:0000313" key="2">
    <source>
        <dbReference type="EMBL" id="CAI9741840.1"/>
    </source>
</evidence>